<proteinExistence type="predicted"/>
<gene>
    <name evidence="1" type="ORF">SJ05684_c25220</name>
</gene>
<dbReference type="EMBL" id="CP023067">
    <property type="protein sequence ID" value="ASY63961.1"/>
    <property type="molecule type" value="Genomic_DNA"/>
</dbReference>
<sequence length="69" mass="7780">MRQTVIMTGDHRLFAEAMADFRSAGTSSIVLRVPFDRRSPIDCGFHATFRYSAHGQGPWKFIEMAGAFQ</sequence>
<reference evidence="1 2" key="1">
    <citation type="submission" date="2017-08" db="EMBL/GenBank/DDBJ databases">
        <title>Multipartite genome sequences of Sinorhizobium species nodulating soybeans.</title>
        <authorList>
            <person name="Tian C.F."/>
        </authorList>
    </citation>
    <scope>NUCLEOTIDE SEQUENCE [LARGE SCALE GENOMIC DNA]</scope>
    <source>
        <strain evidence="1 2">CCBAU 05684</strain>
    </source>
</reference>
<keyword evidence="2" id="KW-1185">Reference proteome</keyword>
<dbReference type="STRING" id="716928.GCA_000261485_03661"/>
<evidence type="ECO:0000313" key="2">
    <source>
        <dbReference type="Proteomes" id="UP000217211"/>
    </source>
</evidence>
<dbReference type="KEGG" id="esj:SJ05684_c25220"/>
<organism evidence="1 2">
    <name type="scientific">Sinorhizobium sojae CCBAU 05684</name>
    <dbReference type="NCBI Taxonomy" id="716928"/>
    <lineage>
        <taxon>Bacteria</taxon>
        <taxon>Pseudomonadati</taxon>
        <taxon>Pseudomonadota</taxon>
        <taxon>Alphaproteobacteria</taxon>
        <taxon>Hyphomicrobiales</taxon>
        <taxon>Rhizobiaceae</taxon>
        <taxon>Sinorhizobium/Ensifer group</taxon>
        <taxon>Sinorhizobium</taxon>
    </lineage>
</organism>
<protein>
    <submittedName>
        <fullName evidence="1">Uncharacterized protein</fullName>
    </submittedName>
</protein>
<accession>A0A249PDG2</accession>
<dbReference type="RefSeq" id="WP_034856606.1">
    <property type="nucleotide sequence ID" value="NZ_AJQT01000076.1"/>
</dbReference>
<name>A0A249PDG2_9HYPH</name>
<evidence type="ECO:0000313" key="1">
    <source>
        <dbReference type="EMBL" id="ASY63961.1"/>
    </source>
</evidence>
<dbReference type="AlphaFoldDB" id="A0A249PDG2"/>
<dbReference type="Proteomes" id="UP000217211">
    <property type="component" value="Chromosome"/>
</dbReference>